<dbReference type="EMBL" id="BJWL01000026">
    <property type="protein sequence ID" value="GFZ18072.1"/>
    <property type="molecule type" value="Genomic_DNA"/>
</dbReference>
<proteinExistence type="predicted"/>
<dbReference type="OrthoDB" id="689415at2759"/>
<dbReference type="AlphaFoldDB" id="A0A7J0H4T4"/>
<reference evidence="1 2" key="1">
    <citation type="submission" date="2019-07" db="EMBL/GenBank/DDBJ databases">
        <title>De Novo Assembly of kiwifruit Actinidia rufa.</title>
        <authorList>
            <person name="Sugita-Konishi S."/>
            <person name="Sato K."/>
            <person name="Mori E."/>
            <person name="Abe Y."/>
            <person name="Kisaki G."/>
            <person name="Hamano K."/>
            <person name="Suezawa K."/>
            <person name="Otani M."/>
            <person name="Fukuda T."/>
            <person name="Manabe T."/>
            <person name="Gomi K."/>
            <person name="Tabuchi M."/>
            <person name="Akimitsu K."/>
            <person name="Kataoka I."/>
        </authorList>
    </citation>
    <scope>NUCLEOTIDE SEQUENCE [LARGE SCALE GENOMIC DNA]</scope>
    <source>
        <strain evidence="2">cv. Fuchu</strain>
    </source>
</reference>
<comment type="caution">
    <text evidence="1">The sequence shown here is derived from an EMBL/GenBank/DDBJ whole genome shotgun (WGS) entry which is preliminary data.</text>
</comment>
<name>A0A7J0H4T4_9ERIC</name>
<dbReference type="Proteomes" id="UP000585474">
    <property type="component" value="Unassembled WGS sequence"/>
</dbReference>
<protein>
    <submittedName>
        <fullName evidence="1">Uncharacterized protein</fullName>
    </submittedName>
</protein>
<sequence>MPTPPTPLSATKPFSQLCVRLTPAAAALATQESRLKLTISWPSPSFQAKLCNDHPDKFTTVDTSYGRALELALWDSYLATTLPAPEEGVWAGKQVAGDACETPGVVLCEFEGTEGFRLFGGGHDDRLALIEMDEILAIKDQLMELVREGKRMR</sequence>
<keyword evidence="2" id="KW-1185">Reference proteome</keyword>
<gene>
    <name evidence="1" type="ORF">Acr_26g0013410</name>
</gene>
<evidence type="ECO:0000313" key="2">
    <source>
        <dbReference type="Proteomes" id="UP000585474"/>
    </source>
</evidence>
<accession>A0A7J0H4T4</accession>
<organism evidence="1 2">
    <name type="scientific">Actinidia rufa</name>
    <dbReference type="NCBI Taxonomy" id="165716"/>
    <lineage>
        <taxon>Eukaryota</taxon>
        <taxon>Viridiplantae</taxon>
        <taxon>Streptophyta</taxon>
        <taxon>Embryophyta</taxon>
        <taxon>Tracheophyta</taxon>
        <taxon>Spermatophyta</taxon>
        <taxon>Magnoliopsida</taxon>
        <taxon>eudicotyledons</taxon>
        <taxon>Gunneridae</taxon>
        <taxon>Pentapetalae</taxon>
        <taxon>asterids</taxon>
        <taxon>Ericales</taxon>
        <taxon>Actinidiaceae</taxon>
        <taxon>Actinidia</taxon>
    </lineage>
</organism>
<evidence type="ECO:0000313" key="1">
    <source>
        <dbReference type="EMBL" id="GFZ18072.1"/>
    </source>
</evidence>